<name>A0A5C5X1M1_9PLAN</name>
<dbReference type="RefSeq" id="WP_146506812.1">
    <property type="nucleotide sequence ID" value="NZ_SIHI01000001.1"/>
</dbReference>
<dbReference type="AlphaFoldDB" id="A0A5C5X1M1"/>
<evidence type="ECO:0000313" key="1">
    <source>
        <dbReference type="EMBL" id="TWT56907.1"/>
    </source>
</evidence>
<accession>A0A5C5X1M1</accession>
<dbReference type="EMBL" id="SIHI01000001">
    <property type="protein sequence ID" value="TWT56907.1"/>
    <property type="molecule type" value="Genomic_DNA"/>
</dbReference>
<dbReference type="Proteomes" id="UP000317243">
    <property type="component" value="Unassembled WGS sequence"/>
</dbReference>
<proteinExistence type="predicted"/>
<protein>
    <submittedName>
        <fullName evidence="1">Uncharacterized protein</fullName>
    </submittedName>
</protein>
<gene>
    <name evidence="1" type="ORF">KOR42_02630</name>
</gene>
<keyword evidence="2" id="KW-1185">Reference proteome</keyword>
<comment type="caution">
    <text evidence="1">The sequence shown here is derived from an EMBL/GenBank/DDBJ whole genome shotgun (WGS) entry which is preliminary data.</text>
</comment>
<evidence type="ECO:0000313" key="2">
    <source>
        <dbReference type="Proteomes" id="UP000317243"/>
    </source>
</evidence>
<organism evidence="1 2">
    <name type="scientific">Thalassoglobus neptunius</name>
    <dbReference type="NCBI Taxonomy" id="1938619"/>
    <lineage>
        <taxon>Bacteria</taxon>
        <taxon>Pseudomonadati</taxon>
        <taxon>Planctomycetota</taxon>
        <taxon>Planctomycetia</taxon>
        <taxon>Planctomycetales</taxon>
        <taxon>Planctomycetaceae</taxon>
        <taxon>Thalassoglobus</taxon>
    </lineage>
</organism>
<sequence>MIVVDSLIKRTMKLYLLMIVSVALVLQPLLGVGFGDVRDHGEVAGSTCCGDDPCCPGPQNILGTLAPTCCSTEAFDSSTQVCCVPDASEGRQHASQDGSDDCPYQENSCPCCVPSITLSAILTSELNSPSLMTGKVHSRLKSLSVERSSRILRLQNRL</sequence>
<reference evidence="1 2" key="1">
    <citation type="submission" date="2019-02" db="EMBL/GenBank/DDBJ databases">
        <title>Deep-cultivation of Planctomycetes and their phenomic and genomic characterization uncovers novel biology.</title>
        <authorList>
            <person name="Wiegand S."/>
            <person name="Jogler M."/>
            <person name="Boedeker C."/>
            <person name="Pinto D."/>
            <person name="Vollmers J."/>
            <person name="Rivas-Marin E."/>
            <person name="Kohn T."/>
            <person name="Peeters S.H."/>
            <person name="Heuer A."/>
            <person name="Rast P."/>
            <person name="Oberbeckmann S."/>
            <person name="Bunk B."/>
            <person name="Jeske O."/>
            <person name="Meyerdierks A."/>
            <person name="Storesund J.E."/>
            <person name="Kallscheuer N."/>
            <person name="Luecker S."/>
            <person name="Lage O.M."/>
            <person name="Pohl T."/>
            <person name="Merkel B.J."/>
            <person name="Hornburger P."/>
            <person name="Mueller R.-W."/>
            <person name="Bruemmer F."/>
            <person name="Labrenz M."/>
            <person name="Spormann A.M."/>
            <person name="Op Den Camp H."/>
            <person name="Overmann J."/>
            <person name="Amann R."/>
            <person name="Jetten M.S.M."/>
            <person name="Mascher T."/>
            <person name="Medema M.H."/>
            <person name="Devos D.P."/>
            <person name="Kaster A.-K."/>
            <person name="Ovreas L."/>
            <person name="Rohde M."/>
            <person name="Galperin M.Y."/>
            <person name="Jogler C."/>
        </authorList>
    </citation>
    <scope>NUCLEOTIDE SEQUENCE [LARGE SCALE GENOMIC DNA]</scope>
    <source>
        <strain evidence="1 2">KOR42</strain>
    </source>
</reference>